<feature type="compositionally biased region" description="Pro residues" evidence="1">
    <location>
        <begin position="49"/>
        <end position="66"/>
    </location>
</feature>
<dbReference type="AlphaFoldDB" id="A0A250JJK5"/>
<evidence type="ECO:0000313" key="2">
    <source>
        <dbReference type="EMBL" id="ATB44069.1"/>
    </source>
</evidence>
<protein>
    <submittedName>
        <fullName evidence="2">Uncharacterized protein</fullName>
    </submittedName>
</protein>
<accession>A0A250JJK5</accession>
<dbReference type="EMBL" id="CP022098">
    <property type="protein sequence ID" value="ATB44069.1"/>
    <property type="molecule type" value="Genomic_DNA"/>
</dbReference>
<proteinExistence type="predicted"/>
<dbReference type="Proteomes" id="UP000217257">
    <property type="component" value="Chromosome"/>
</dbReference>
<reference evidence="2 3" key="1">
    <citation type="submission" date="2017-06" db="EMBL/GenBank/DDBJ databases">
        <title>Sequencing and comparative analysis of myxobacterial genomes.</title>
        <authorList>
            <person name="Rupp O."/>
            <person name="Goesmann A."/>
            <person name="Sogaard-Andersen L."/>
        </authorList>
    </citation>
    <scope>NUCLEOTIDE SEQUENCE [LARGE SCALE GENOMIC DNA]</scope>
    <source>
        <strain evidence="2 3">DSM 52655</strain>
    </source>
</reference>
<gene>
    <name evidence="2" type="ORF">CYFUS_009550</name>
</gene>
<sequence length="229" mass="24931">MSRIVWSVGVGGLVLALLAAPWISRPEDDIVAAPVTAEPLPEHAVAPPTAAPPPPSQAEELPPPHPDAVASSAVRSSSPLLPPETSRSARRWPLTSRSLHKLPEQRQRIVSALRGRYATPLERRDAVLAAFESSGESQAEWTRQGREALATWRARIEEQVLPIRAEPPRCYAAGCVTRVTFPDPASYEEARQRVPLLELTGVGPHMQLPPEYLPSGEVSVSWAVLPPER</sequence>
<feature type="compositionally biased region" description="Low complexity" evidence="1">
    <location>
        <begin position="68"/>
        <end position="79"/>
    </location>
</feature>
<evidence type="ECO:0000313" key="3">
    <source>
        <dbReference type="Proteomes" id="UP000217257"/>
    </source>
</evidence>
<dbReference type="RefSeq" id="WP_232537247.1">
    <property type="nucleotide sequence ID" value="NZ_CP022098.1"/>
</dbReference>
<evidence type="ECO:0000256" key="1">
    <source>
        <dbReference type="SAM" id="MobiDB-lite"/>
    </source>
</evidence>
<organism evidence="2 3">
    <name type="scientific">Cystobacter fuscus</name>
    <dbReference type="NCBI Taxonomy" id="43"/>
    <lineage>
        <taxon>Bacteria</taxon>
        <taxon>Pseudomonadati</taxon>
        <taxon>Myxococcota</taxon>
        <taxon>Myxococcia</taxon>
        <taxon>Myxococcales</taxon>
        <taxon>Cystobacterineae</taxon>
        <taxon>Archangiaceae</taxon>
        <taxon>Cystobacter</taxon>
    </lineage>
</organism>
<dbReference type="KEGG" id="cfus:CYFUS_009550"/>
<feature type="region of interest" description="Disordered" evidence="1">
    <location>
        <begin position="41"/>
        <end position="94"/>
    </location>
</feature>
<name>A0A250JJK5_9BACT</name>